<name>A0ABR0N2A6_GOSAR</name>
<sequence>MRIHYPLRLDTYPFRGSSKRYPCGCTNREMTSYGHLVDERMTSCGHQTNRGMGSYGHQADTGMASCGHQANRGWRVMDVGDGKLWTWEKVSCEHQSDKEKSNRGHYVDGRMVSYGCGRRRVVDIRQTGEWRAVEIWGMMNCSSFPSRIAIRTESQDM</sequence>
<comment type="caution">
    <text evidence="1">The sequence shown here is derived from an EMBL/GenBank/DDBJ whole genome shotgun (WGS) entry which is preliminary data.</text>
</comment>
<keyword evidence="2" id="KW-1185">Reference proteome</keyword>
<organism evidence="1 2">
    <name type="scientific">Gossypium arboreum</name>
    <name type="common">Tree cotton</name>
    <name type="synonym">Gossypium nanking</name>
    <dbReference type="NCBI Taxonomy" id="29729"/>
    <lineage>
        <taxon>Eukaryota</taxon>
        <taxon>Viridiplantae</taxon>
        <taxon>Streptophyta</taxon>
        <taxon>Embryophyta</taxon>
        <taxon>Tracheophyta</taxon>
        <taxon>Spermatophyta</taxon>
        <taxon>Magnoliopsida</taxon>
        <taxon>eudicotyledons</taxon>
        <taxon>Gunneridae</taxon>
        <taxon>Pentapetalae</taxon>
        <taxon>rosids</taxon>
        <taxon>malvids</taxon>
        <taxon>Malvales</taxon>
        <taxon>Malvaceae</taxon>
        <taxon>Malvoideae</taxon>
        <taxon>Gossypium</taxon>
    </lineage>
</organism>
<dbReference type="Proteomes" id="UP001358586">
    <property type="component" value="Chromosome 11"/>
</dbReference>
<reference evidence="1 2" key="1">
    <citation type="submission" date="2023-03" db="EMBL/GenBank/DDBJ databases">
        <title>WGS of Gossypium arboreum.</title>
        <authorList>
            <person name="Yu D."/>
        </authorList>
    </citation>
    <scope>NUCLEOTIDE SEQUENCE [LARGE SCALE GENOMIC DNA]</scope>
    <source>
        <tissue evidence="1">Leaf</tissue>
    </source>
</reference>
<evidence type="ECO:0000313" key="2">
    <source>
        <dbReference type="Proteomes" id="UP001358586"/>
    </source>
</evidence>
<proteinExistence type="predicted"/>
<dbReference type="EMBL" id="JARKNE010000011">
    <property type="protein sequence ID" value="KAK5784681.1"/>
    <property type="molecule type" value="Genomic_DNA"/>
</dbReference>
<protein>
    <submittedName>
        <fullName evidence="1">Uncharacterized protein</fullName>
    </submittedName>
</protein>
<accession>A0ABR0N2A6</accession>
<evidence type="ECO:0000313" key="1">
    <source>
        <dbReference type="EMBL" id="KAK5784681.1"/>
    </source>
</evidence>
<gene>
    <name evidence="1" type="ORF">PVK06_039207</name>
</gene>